<dbReference type="EMBL" id="JAZBJZ010000153">
    <property type="protein sequence ID" value="MEE3719639.1"/>
    <property type="molecule type" value="Genomic_DNA"/>
</dbReference>
<sequence>MKSSYRDSSGKLPEKLFVTNWFNITQIRKFHTISQGFSAIALVEATPSCGFNVRQ</sequence>
<evidence type="ECO:0000313" key="1">
    <source>
        <dbReference type="EMBL" id="MEE3719639.1"/>
    </source>
</evidence>
<organism evidence="1 2">
    <name type="scientific">Tumidithrix elongata BACA0141</name>
    <dbReference type="NCBI Taxonomy" id="2716417"/>
    <lineage>
        <taxon>Bacteria</taxon>
        <taxon>Bacillati</taxon>
        <taxon>Cyanobacteriota</taxon>
        <taxon>Cyanophyceae</taxon>
        <taxon>Pseudanabaenales</taxon>
        <taxon>Pseudanabaenaceae</taxon>
        <taxon>Tumidithrix</taxon>
        <taxon>Tumidithrix elongata</taxon>
    </lineage>
</organism>
<dbReference type="AlphaFoldDB" id="A0AAW9Q6S6"/>
<name>A0AAW9Q6S6_9CYAN</name>
<reference evidence="1" key="1">
    <citation type="submission" date="2024-01" db="EMBL/GenBank/DDBJ databases">
        <title>Bank of Algae and Cyanobacteria of the Azores (BACA) strain genomes.</title>
        <authorList>
            <person name="Luz R."/>
            <person name="Cordeiro R."/>
            <person name="Fonseca A."/>
            <person name="Goncalves V."/>
        </authorList>
    </citation>
    <scope>NUCLEOTIDE SEQUENCE</scope>
    <source>
        <strain evidence="1">BACA0141</strain>
    </source>
</reference>
<proteinExistence type="predicted"/>
<gene>
    <name evidence="1" type="ORF">V2H45_23130</name>
</gene>
<accession>A0AAW9Q6S6</accession>
<dbReference type="Proteomes" id="UP001333818">
    <property type="component" value="Unassembled WGS sequence"/>
</dbReference>
<dbReference type="RefSeq" id="WP_330486076.1">
    <property type="nucleotide sequence ID" value="NZ_JAZBJZ010000153.1"/>
</dbReference>
<protein>
    <submittedName>
        <fullName evidence="1">Uncharacterized protein</fullName>
    </submittedName>
</protein>
<comment type="caution">
    <text evidence="1">The sequence shown here is derived from an EMBL/GenBank/DDBJ whole genome shotgun (WGS) entry which is preliminary data.</text>
</comment>
<keyword evidence="2" id="KW-1185">Reference proteome</keyword>
<evidence type="ECO:0000313" key="2">
    <source>
        <dbReference type="Proteomes" id="UP001333818"/>
    </source>
</evidence>